<evidence type="ECO:0000313" key="1">
    <source>
        <dbReference type="EMBL" id="GBO06536.1"/>
    </source>
</evidence>
<protein>
    <submittedName>
        <fullName evidence="1">Uncharacterized protein</fullName>
    </submittedName>
</protein>
<evidence type="ECO:0000313" key="2">
    <source>
        <dbReference type="Proteomes" id="UP000499080"/>
    </source>
</evidence>
<proteinExistence type="predicted"/>
<dbReference type="Proteomes" id="UP000499080">
    <property type="component" value="Unassembled WGS sequence"/>
</dbReference>
<dbReference type="AlphaFoldDB" id="A0A4Y2U4D7"/>
<comment type="caution">
    <text evidence="1">The sequence shown here is derived from an EMBL/GenBank/DDBJ whole genome shotgun (WGS) entry which is preliminary data.</text>
</comment>
<name>A0A4Y2U4D7_ARAVE</name>
<keyword evidence="2" id="KW-1185">Reference proteome</keyword>
<reference evidence="1 2" key="1">
    <citation type="journal article" date="2019" name="Sci. Rep.">
        <title>Orb-weaving spider Araneus ventricosus genome elucidates the spidroin gene catalogue.</title>
        <authorList>
            <person name="Kono N."/>
            <person name="Nakamura H."/>
            <person name="Ohtoshi R."/>
            <person name="Moran D.A.P."/>
            <person name="Shinohara A."/>
            <person name="Yoshida Y."/>
            <person name="Fujiwara M."/>
            <person name="Mori M."/>
            <person name="Tomita M."/>
            <person name="Arakawa K."/>
        </authorList>
    </citation>
    <scope>NUCLEOTIDE SEQUENCE [LARGE SCALE GENOMIC DNA]</scope>
</reference>
<gene>
    <name evidence="1" type="ORF">AVEN_186792_1</name>
</gene>
<dbReference type="EMBL" id="BGPR01032834">
    <property type="protein sequence ID" value="GBO06536.1"/>
    <property type="molecule type" value="Genomic_DNA"/>
</dbReference>
<sequence>MSLQLPKCQSDFIPKTKEPLHGIRYRIVPEILIAIGLSVQIINITGTTSVDSRLTRIGLSGTTRRKGSADCVPWNVQEDRILLNPSYCIGHVQPTLSPARLQLDCSKNVDDEAEEQRINEDSKMESCEVLSDDDIMSRVTCGTEETRNFEECPESDEENLVKRQKIKSR</sequence>
<organism evidence="1 2">
    <name type="scientific">Araneus ventricosus</name>
    <name type="common">Orbweaver spider</name>
    <name type="synonym">Epeira ventricosa</name>
    <dbReference type="NCBI Taxonomy" id="182803"/>
    <lineage>
        <taxon>Eukaryota</taxon>
        <taxon>Metazoa</taxon>
        <taxon>Ecdysozoa</taxon>
        <taxon>Arthropoda</taxon>
        <taxon>Chelicerata</taxon>
        <taxon>Arachnida</taxon>
        <taxon>Araneae</taxon>
        <taxon>Araneomorphae</taxon>
        <taxon>Entelegynae</taxon>
        <taxon>Araneoidea</taxon>
        <taxon>Araneidae</taxon>
        <taxon>Araneus</taxon>
    </lineage>
</organism>
<accession>A0A4Y2U4D7</accession>